<protein>
    <submittedName>
        <fullName evidence="2">Uncharacterized protein</fullName>
    </submittedName>
</protein>
<dbReference type="Proteomes" id="UP000431092">
    <property type="component" value="Unassembled WGS sequence"/>
</dbReference>
<dbReference type="AlphaFoldDB" id="A0A6I3IBW7"/>
<name>A0A6I3IBW7_9MICO</name>
<organism evidence="2 3">
    <name type="scientific">Arsenicicoccus cauae</name>
    <dbReference type="NCBI Taxonomy" id="2663847"/>
    <lineage>
        <taxon>Bacteria</taxon>
        <taxon>Bacillati</taxon>
        <taxon>Actinomycetota</taxon>
        <taxon>Actinomycetes</taxon>
        <taxon>Micrococcales</taxon>
        <taxon>Intrasporangiaceae</taxon>
        <taxon>Arsenicicoccus</taxon>
    </lineage>
</organism>
<reference evidence="2 3" key="1">
    <citation type="submission" date="2019-11" db="EMBL/GenBank/DDBJ databases">
        <title>Whole genome sequencing identifies a novel species of the genus Arsenicicoccus isolated from human blood.</title>
        <authorList>
            <person name="Jeong J.H."/>
            <person name="Kweon O.J."/>
            <person name="Kim H.R."/>
            <person name="Kim T.-H."/>
            <person name="Ha S.-M."/>
            <person name="Lee M.-K."/>
        </authorList>
    </citation>
    <scope>NUCLEOTIDE SEQUENCE [LARGE SCALE GENOMIC DNA]</scope>
    <source>
        <strain evidence="2 3">MKL-02</strain>
    </source>
</reference>
<evidence type="ECO:0000256" key="1">
    <source>
        <dbReference type="SAM" id="MobiDB-lite"/>
    </source>
</evidence>
<accession>A0A6I3IBW7</accession>
<comment type="caution">
    <text evidence="2">The sequence shown here is derived from an EMBL/GenBank/DDBJ whole genome shotgun (WGS) entry which is preliminary data.</text>
</comment>
<evidence type="ECO:0000313" key="2">
    <source>
        <dbReference type="EMBL" id="MTB71187.1"/>
    </source>
</evidence>
<proteinExistence type="predicted"/>
<keyword evidence="3" id="KW-1185">Reference proteome</keyword>
<gene>
    <name evidence="2" type="ORF">GGG17_04205</name>
</gene>
<dbReference type="RefSeq" id="WP_154592516.1">
    <property type="nucleotide sequence ID" value="NZ_CP171001.1"/>
</dbReference>
<evidence type="ECO:0000313" key="3">
    <source>
        <dbReference type="Proteomes" id="UP000431092"/>
    </source>
</evidence>
<dbReference type="EMBL" id="WLVL01000017">
    <property type="protein sequence ID" value="MTB71187.1"/>
    <property type="molecule type" value="Genomic_DNA"/>
</dbReference>
<feature type="region of interest" description="Disordered" evidence="1">
    <location>
        <begin position="93"/>
        <end position="125"/>
    </location>
</feature>
<sequence>MPTIETGHEHEGRGAVLTLSTPLLAELDESRVRHLVAALVELSGRGGREGDVADLLAERLQSLGIEQPRPVVESMAENLRNGERLTVVTDEGQVLHGDPSWSPATHDPDVQATEDPLDEDRPLYS</sequence>